<evidence type="ECO:0000256" key="1">
    <source>
        <dbReference type="ARBA" id="ARBA00004642"/>
    </source>
</evidence>
<dbReference type="GO" id="GO:0005654">
    <property type="term" value="C:nucleoplasm"/>
    <property type="evidence" value="ECO:0007669"/>
    <property type="project" value="UniProtKB-SubCell"/>
</dbReference>
<comment type="caution">
    <text evidence="10">The sequence shown here is derived from an EMBL/GenBank/DDBJ whole genome shotgun (WGS) entry which is preliminary data.</text>
</comment>
<evidence type="ECO:0000256" key="7">
    <source>
        <dbReference type="ARBA" id="ARBA00023242"/>
    </source>
</evidence>
<keyword evidence="5" id="KW-0498">Mitosis</keyword>
<dbReference type="GO" id="GO:0007059">
    <property type="term" value="P:chromosome segregation"/>
    <property type="evidence" value="ECO:0007669"/>
    <property type="project" value="UniProtKB-KW"/>
</dbReference>
<sequence>MAETFRTQNPPEIRMAIHCLKAILNINAGALVEAKTNLQIGKLLTSYSSDTNTVVSYLEKSHLVTEEGRSIKCEAANLLAETLCKQNQKEHAKHILGETLAACQDSQYWYCRLLFQLAQIHVNERDYTSACQVLSVGEKYCTQSEYTRLLFLLSKGMLYLINKQGAEVHETLGAAGQEIESLSSATPLQKDSLKVFFLLLQVCHYLFAGQVKSVKPALKNLQQIIQSITQSQSTQENTTSVDQFQWLPTEHMCVLVYLVTVMHSMQAGYIDKAQKYTEKALLQIEKLKVLDTHPILLAFQLMLLENIIMCRLIMGNKTMAIQEIYQACTVCQQQPKLFTSHSAQLHSLLGLYAMSMNCMEAAEVQFQTAAKEEMSEELATFVKLNLAIVYLRMNRTTEFATLMESMDPERSYGQCHSLKASAFYVQGLQAFFQAKYSEAKRYLRETLKMANAEDLNRLTSCSLVLLGQIFMNLGNNTDALNMVIPAMQLAEKIPDVHVQLWASSLLKDLYHISGDTFRESEGYRMHSNFSQTLLKDHLQAAQLSEHQLIQWKDGPFPAHIAPDSEDVK</sequence>
<dbReference type="Gene3D" id="1.25.40.10">
    <property type="entry name" value="Tetratricopeptide repeat domain"/>
    <property type="match status" value="1"/>
</dbReference>
<organism evidence="10 11">
    <name type="scientific">Pinctada imbricata</name>
    <name type="common">Atlantic pearl-oyster</name>
    <name type="synonym">Pinctada martensii</name>
    <dbReference type="NCBI Taxonomy" id="66713"/>
    <lineage>
        <taxon>Eukaryota</taxon>
        <taxon>Metazoa</taxon>
        <taxon>Spiralia</taxon>
        <taxon>Lophotrochozoa</taxon>
        <taxon>Mollusca</taxon>
        <taxon>Bivalvia</taxon>
        <taxon>Autobranchia</taxon>
        <taxon>Pteriomorphia</taxon>
        <taxon>Pterioida</taxon>
        <taxon>Pterioidea</taxon>
        <taxon>Pteriidae</taxon>
        <taxon>Pinctada</taxon>
    </lineage>
</organism>
<evidence type="ECO:0000256" key="5">
    <source>
        <dbReference type="ARBA" id="ARBA00022776"/>
    </source>
</evidence>
<proteinExistence type="inferred from homology"/>
<dbReference type="EMBL" id="VSWD01000007">
    <property type="protein sequence ID" value="KAK3097527.1"/>
    <property type="molecule type" value="Genomic_DNA"/>
</dbReference>
<evidence type="ECO:0000256" key="9">
    <source>
        <dbReference type="ARBA" id="ARBA00030523"/>
    </source>
</evidence>
<dbReference type="PANTHER" id="PTHR21394">
    <property type="entry name" value="MAU2 CHROMATID COHESION FACTOR HOMOLOG"/>
    <property type="match status" value="1"/>
</dbReference>
<evidence type="ECO:0000313" key="11">
    <source>
        <dbReference type="Proteomes" id="UP001186944"/>
    </source>
</evidence>
<reference evidence="10" key="1">
    <citation type="submission" date="2019-08" db="EMBL/GenBank/DDBJ databases">
        <title>The improved chromosome-level genome for the pearl oyster Pinctada fucata martensii using PacBio sequencing and Hi-C.</title>
        <authorList>
            <person name="Zheng Z."/>
        </authorList>
    </citation>
    <scope>NUCLEOTIDE SEQUENCE</scope>
    <source>
        <strain evidence="10">ZZ-2019</strain>
        <tissue evidence="10">Adductor muscle</tissue>
    </source>
</reference>
<dbReference type="AlphaFoldDB" id="A0AA89C0F7"/>
<keyword evidence="8" id="KW-0131">Cell cycle</keyword>
<keyword evidence="11" id="KW-1185">Reference proteome</keyword>
<evidence type="ECO:0000256" key="8">
    <source>
        <dbReference type="ARBA" id="ARBA00023306"/>
    </source>
</evidence>
<evidence type="ECO:0000256" key="3">
    <source>
        <dbReference type="ARBA" id="ARBA00017198"/>
    </source>
</evidence>
<dbReference type="GO" id="GO:0051301">
    <property type="term" value="P:cell division"/>
    <property type="evidence" value="ECO:0007669"/>
    <property type="project" value="UniProtKB-KW"/>
</dbReference>
<dbReference type="Pfam" id="PF10345">
    <property type="entry name" value="Cohesin_load"/>
    <property type="match status" value="1"/>
</dbReference>
<dbReference type="InterPro" id="IPR011990">
    <property type="entry name" value="TPR-like_helical_dom_sf"/>
</dbReference>
<keyword evidence="4" id="KW-0132">Cell division</keyword>
<evidence type="ECO:0000256" key="6">
    <source>
        <dbReference type="ARBA" id="ARBA00022829"/>
    </source>
</evidence>
<accession>A0AA89C0F7</accession>
<keyword evidence="7" id="KW-0539">Nucleus</keyword>
<dbReference type="Proteomes" id="UP001186944">
    <property type="component" value="Unassembled WGS sequence"/>
</dbReference>
<dbReference type="SUPFAM" id="SSF48452">
    <property type="entry name" value="TPR-like"/>
    <property type="match status" value="1"/>
</dbReference>
<dbReference type="InterPro" id="IPR019440">
    <property type="entry name" value="MAU2"/>
</dbReference>
<comment type="similarity">
    <text evidence="2">Belongs to the SCC4/mau-2 family.</text>
</comment>
<evidence type="ECO:0000313" key="10">
    <source>
        <dbReference type="EMBL" id="KAK3097527.1"/>
    </source>
</evidence>
<evidence type="ECO:0000256" key="4">
    <source>
        <dbReference type="ARBA" id="ARBA00022618"/>
    </source>
</evidence>
<comment type="subcellular location">
    <subcellularLocation>
        <location evidence="1">Nucleus</location>
        <location evidence="1">Nucleoplasm</location>
    </subcellularLocation>
</comment>
<evidence type="ECO:0000256" key="2">
    <source>
        <dbReference type="ARBA" id="ARBA00008585"/>
    </source>
</evidence>
<gene>
    <name evidence="10" type="ORF">FSP39_010473</name>
</gene>
<keyword evidence="6" id="KW-0159">Chromosome partition</keyword>
<name>A0AA89C0F7_PINIB</name>
<protein>
    <recommendedName>
        <fullName evidence="3">MAU2 chromatid cohesion factor homolog</fullName>
    </recommendedName>
    <alternativeName>
        <fullName evidence="9">Cohesin loading complex subunit SCC4 homolog</fullName>
    </alternativeName>
</protein>
<dbReference type="GO" id="GO:0007064">
    <property type="term" value="P:mitotic sister chromatid cohesion"/>
    <property type="evidence" value="ECO:0007669"/>
    <property type="project" value="InterPro"/>
</dbReference>